<evidence type="ECO:0000256" key="5">
    <source>
        <dbReference type="ARBA" id="ARBA00022670"/>
    </source>
</evidence>
<feature type="binding site" evidence="9">
    <location>
        <position position="352"/>
    </location>
    <ligand>
        <name>Mn(2+)</name>
        <dbReference type="ChEBI" id="CHEBI:29035"/>
        <label>2</label>
    </ligand>
</feature>
<dbReference type="InterPro" id="IPR008283">
    <property type="entry name" value="Peptidase_M17_N"/>
</dbReference>
<dbReference type="GO" id="GO:0005737">
    <property type="term" value="C:cytoplasm"/>
    <property type="evidence" value="ECO:0007669"/>
    <property type="project" value="UniProtKB-SubCell"/>
</dbReference>
<dbReference type="Gene3D" id="3.40.630.10">
    <property type="entry name" value="Zn peptidases"/>
    <property type="match status" value="1"/>
</dbReference>
<accession>A0A1F6T7F3</accession>
<feature type="binding site" evidence="9">
    <location>
        <position position="268"/>
    </location>
    <ligand>
        <name>Mn(2+)</name>
        <dbReference type="ChEBI" id="CHEBI:29035"/>
        <label>2</label>
    </ligand>
</feature>
<evidence type="ECO:0000256" key="9">
    <source>
        <dbReference type="HAMAP-Rule" id="MF_00181"/>
    </source>
</evidence>
<feature type="binding site" evidence="9">
    <location>
        <position position="350"/>
    </location>
    <ligand>
        <name>Mn(2+)</name>
        <dbReference type="ChEBI" id="CHEBI:29035"/>
        <label>1</label>
    </ligand>
</feature>
<evidence type="ECO:0000256" key="3">
    <source>
        <dbReference type="ARBA" id="ARBA00009528"/>
    </source>
</evidence>
<evidence type="ECO:0000313" key="11">
    <source>
        <dbReference type="EMBL" id="OGI40979.1"/>
    </source>
</evidence>
<dbReference type="SUPFAM" id="SSF53187">
    <property type="entry name" value="Zn-dependent exopeptidases"/>
    <property type="match status" value="1"/>
</dbReference>
<protein>
    <recommendedName>
        <fullName evidence="9">Probable cytosol aminopeptidase</fullName>
        <ecNumber evidence="9">3.4.11.1</ecNumber>
    </recommendedName>
    <alternativeName>
        <fullName evidence="9">Leucine aminopeptidase</fullName>
        <shortName evidence="9">LAP</shortName>
        <ecNumber evidence="9">3.4.11.10</ecNumber>
    </alternativeName>
    <alternativeName>
        <fullName evidence="9">Leucyl aminopeptidase</fullName>
    </alternativeName>
</protein>
<organism evidence="11 12">
    <name type="scientific">Candidatus Muproteobacteria bacterium RBG_16_62_13</name>
    <dbReference type="NCBI Taxonomy" id="1817756"/>
    <lineage>
        <taxon>Bacteria</taxon>
        <taxon>Pseudomonadati</taxon>
        <taxon>Pseudomonadota</taxon>
        <taxon>Candidatus Muproteobacteria</taxon>
    </lineage>
</organism>
<dbReference type="Pfam" id="PF02789">
    <property type="entry name" value="Peptidase_M17_N"/>
    <property type="match status" value="1"/>
</dbReference>
<dbReference type="SUPFAM" id="SSF52949">
    <property type="entry name" value="Macro domain-like"/>
    <property type="match status" value="1"/>
</dbReference>
<keyword evidence="4 9" id="KW-0031">Aminopeptidase</keyword>
<dbReference type="NCBIfam" id="NF002073">
    <property type="entry name" value="PRK00913.1-2"/>
    <property type="match status" value="1"/>
</dbReference>
<keyword evidence="7 9" id="KW-0378">Hydrolase</keyword>
<dbReference type="AlphaFoldDB" id="A0A1F6T7F3"/>
<comment type="similarity">
    <text evidence="3 9">Belongs to the peptidase M17 family.</text>
</comment>
<dbReference type="PRINTS" id="PR00481">
    <property type="entry name" value="LAMNOPPTDASE"/>
</dbReference>
<feature type="active site" evidence="9">
    <location>
        <position position="354"/>
    </location>
</feature>
<evidence type="ECO:0000256" key="1">
    <source>
        <dbReference type="ARBA" id="ARBA00000135"/>
    </source>
</evidence>
<gene>
    <name evidence="9" type="primary">pepA</name>
    <name evidence="11" type="ORF">A2140_02240</name>
</gene>
<comment type="catalytic activity">
    <reaction evidence="1 9">
        <text>Release of an N-terminal amino acid, Xaa-|-Yaa-, in which Xaa is preferably Leu, but may be other amino acids including Pro although not Arg or Lys, and Yaa may be Pro. Amino acid amides and methyl esters are also readily hydrolyzed, but rates on arylamides are exceedingly low.</text>
        <dbReference type="EC" id="3.4.11.1"/>
    </reaction>
</comment>
<feature type="binding site" evidence="9">
    <location>
        <position position="273"/>
    </location>
    <ligand>
        <name>Mn(2+)</name>
        <dbReference type="ChEBI" id="CHEBI:29035"/>
        <label>2</label>
    </ligand>
</feature>
<dbReference type="GO" id="GO:0006508">
    <property type="term" value="P:proteolysis"/>
    <property type="evidence" value="ECO:0007669"/>
    <property type="project" value="UniProtKB-KW"/>
</dbReference>
<dbReference type="Gene3D" id="3.40.220.10">
    <property type="entry name" value="Leucine Aminopeptidase, subunit E, domain 1"/>
    <property type="match status" value="1"/>
</dbReference>
<comment type="caution">
    <text evidence="11">The sequence shown here is derived from an EMBL/GenBank/DDBJ whole genome shotgun (WGS) entry which is preliminary data.</text>
</comment>
<dbReference type="EC" id="3.4.11.10" evidence="9"/>
<dbReference type="STRING" id="1817756.A2140_02240"/>
<dbReference type="EC" id="3.4.11.1" evidence="9"/>
<feature type="domain" description="Cytosol aminopeptidase" evidence="10">
    <location>
        <begin position="348"/>
        <end position="355"/>
    </location>
</feature>
<name>A0A1F6T7F3_9PROT</name>
<dbReference type="CDD" id="cd00433">
    <property type="entry name" value="Peptidase_M17"/>
    <property type="match status" value="1"/>
</dbReference>
<dbReference type="NCBIfam" id="NF002074">
    <property type="entry name" value="PRK00913.1-4"/>
    <property type="match status" value="1"/>
</dbReference>
<comment type="cofactor">
    <cofactor evidence="9">
        <name>Mn(2+)</name>
        <dbReference type="ChEBI" id="CHEBI:29035"/>
    </cofactor>
    <text evidence="9">Binds 2 manganese ions per subunit.</text>
</comment>
<keyword evidence="9" id="KW-0963">Cytoplasm</keyword>
<evidence type="ECO:0000256" key="7">
    <source>
        <dbReference type="ARBA" id="ARBA00022801"/>
    </source>
</evidence>
<evidence type="ECO:0000256" key="4">
    <source>
        <dbReference type="ARBA" id="ARBA00022438"/>
    </source>
</evidence>
<keyword evidence="8 9" id="KW-0464">Manganese</keyword>
<dbReference type="EMBL" id="MFSQ01000044">
    <property type="protein sequence ID" value="OGI40979.1"/>
    <property type="molecule type" value="Genomic_DNA"/>
</dbReference>
<feature type="binding site" evidence="9">
    <location>
        <position position="291"/>
    </location>
    <ligand>
        <name>Mn(2+)</name>
        <dbReference type="ChEBI" id="CHEBI:29035"/>
        <label>2</label>
    </ligand>
</feature>
<dbReference type="HAMAP" id="MF_00181">
    <property type="entry name" value="Cytosol_peptidase_M17"/>
    <property type="match status" value="1"/>
</dbReference>
<proteinExistence type="inferred from homology"/>
<comment type="function">
    <text evidence="9">Presumably involved in the processing and regular turnover of intracellular proteins. Catalyzes the removal of unsubstituted N-terminal amino acids from various peptides.</text>
</comment>
<dbReference type="GO" id="GO:0030145">
    <property type="term" value="F:manganese ion binding"/>
    <property type="evidence" value="ECO:0007669"/>
    <property type="project" value="UniProtKB-UniRule"/>
</dbReference>
<evidence type="ECO:0000256" key="8">
    <source>
        <dbReference type="ARBA" id="ARBA00023211"/>
    </source>
</evidence>
<evidence type="ECO:0000256" key="2">
    <source>
        <dbReference type="ARBA" id="ARBA00000967"/>
    </source>
</evidence>
<dbReference type="GO" id="GO:0070006">
    <property type="term" value="F:metalloaminopeptidase activity"/>
    <property type="evidence" value="ECO:0007669"/>
    <property type="project" value="InterPro"/>
</dbReference>
<dbReference type="FunFam" id="3.40.630.10:FF:000004">
    <property type="entry name" value="Probable cytosol aminopeptidase"/>
    <property type="match status" value="1"/>
</dbReference>
<feature type="binding site" evidence="9">
    <location>
        <position position="352"/>
    </location>
    <ligand>
        <name>Mn(2+)</name>
        <dbReference type="ChEBI" id="CHEBI:29035"/>
        <label>1</label>
    </ligand>
</feature>
<dbReference type="Pfam" id="PF00883">
    <property type="entry name" value="Peptidase_M17"/>
    <property type="match status" value="1"/>
</dbReference>
<dbReference type="InterPro" id="IPR011356">
    <property type="entry name" value="Leucine_aapep/pepB"/>
</dbReference>
<comment type="subcellular location">
    <subcellularLocation>
        <location evidence="9">Cytoplasm</location>
    </subcellularLocation>
</comment>
<feature type="active site" evidence="9">
    <location>
        <position position="280"/>
    </location>
</feature>
<dbReference type="InterPro" id="IPR000819">
    <property type="entry name" value="Peptidase_M17_C"/>
</dbReference>
<keyword evidence="6 9" id="KW-0479">Metal-binding</keyword>
<reference evidence="11 12" key="1">
    <citation type="journal article" date="2016" name="Nat. Commun.">
        <title>Thousands of microbial genomes shed light on interconnected biogeochemical processes in an aquifer system.</title>
        <authorList>
            <person name="Anantharaman K."/>
            <person name="Brown C.T."/>
            <person name="Hug L.A."/>
            <person name="Sharon I."/>
            <person name="Castelle C.J."/>
            <person name="Probst A.J."/>
            <person name="Thomas B.C."/>
            <person name="Singh A."/>
            <person name="Wilkins M.J."/>
            <person name="Karaoz U."/>
            <person name="Brodie E.L."/>
            <person name="Williams K.H."/>
            <person name="Hubbard S.S."/>
            <person name="Banfield J.F."/>
        </authorList>
    </citation>
    <scope>NUCLEOTIDE SEQUENCE [LARGE SCALE GENOMIC DNA]</scope>
</reference>
<dbReference type="PANTHER" id="PTHR11963:SF23">
    <property type="entry name" value="CYTOSOL AMINOPEPTIDASE"/>
    <property type="match status" value="1"/>
</dbReference>
<evidence type="ECO:0000256" key="6">
    <source>
        <dbReference type="ARBA" id="ARBA00022723"/>
    </source>
</evidence>
<dbReference type="PANTHER" id="PTHR11963">
    <property type="entry name" value="LEUCINE AMINOPEPTIDASE-RELATED"/>
    <property type="match status" value="1"/>
</dbReference>
<comment type="catalytic activity">
    <reaction evidence="2 9">
        <text>Release of an N-terminal amino acid, preferentially leucine, but not glutamic or aspartic acids.</text>
        <dbReference type="EC" id="3.4.11.10"/>
    </reaction>
</comment>
<dbReference type="PROSITE" id="PS00631">
    <property type="entry name" value="CYTOSOL_AP"/>
    <property type="match status" value="1"/>
</dbReference>
<dbReference type="NCBIfam" id="NF002077">
    <property type="entry name" value="PRK00913.2-4"/>
    <property type="match status" value="1"/>
</dbReference>
<feature type="binding site" evidence="9">
    <location>
        <position position="273"/>
    </location>
    <ligand>
        <name>Mn(2+)</name>
        <dbReference type="ChEBI" id="CHEBI:29035"/>
        <label>1</label>
    </ligand>
</feature>
<dbReference type="InterPro" id="IPR043472">
    <property type="entry name" value="Macro_dom-like"/>
</dbReference>
<evidence type="ECO:0000313" key="12">
    <source>
        <dbReference type="Proteomes" id="UP000178379"/>
    </source>
</evidence>
<dbReference type="InterPro" id="IPR023042">
    <property type="entry name" value="Peptidase_M17_leu_NH2_pept"/>
</dbReference>
<sequence>MLEYSVKSGTPEKQRSGCLIAAVFEGRKLSPAARLIDQAANGALASLLRRGDLEGRQGQSLLAHGLPNIPAERVLLVGAGKEKELNDGRFRELCARAVGILKGLGASEAMSYLTELDIKGRDMVWKVRQTVEVTEAALYRFDQMKSKPAENKVRLKRLTLSVPRRSDLTPGEQAISEGLAIAAGVQLARDLGNLPGNVCTPTYLADRARKLGEEQKIQVNVYDEHELRELGMGSFLSVSLGSRQPPKLIVLQYRGAAEGDAPVALVGKGLTFDAGGISIKPAANMDEMKYDMCGAASVLGAIQAAAMLKLPLNVVGVIPSSENLPDGNANKPGDIVTSMSGQTIEILNTDAEGRLILCDALTYTERFKPSVVVDIATLTGACVIALGKHASGLLANHESLARELLTAGKYTHDRAWQLPLWDDYQKQLDSNFADMANVGGREGGTITAACFLARYTKNFKWAHLDIAGTAWLTGKEKGATGRPVPLLTQFLIDRSRKHGAETTGPADAA</sequence>
<keyword evidence="5 9" id="KW-0645">Protease</keyword>
<evidence type="ECO:0000259" key="10">
    <source>
        <dbReference type="PROSITE" id="PS00631"/>
    </source>
</evidence>
<dbReference type="Proteomes" id="UP000178379">
    <property type="component" value="Unassembled WGS sequence"/>
</dbReference>